<evidence type="ECO:0000256" key="8">
    <source>
        <dbReference type="RuleBase" id="RU365066"/>
    </source>
</evidence>
<evidence type="ECO:0000256" key="7">
    <source>
        <dbReference type="ARBA" id="ARBA00023136"/>
    </source>
</evidence>
<keyword evidence="6" id="KW-1133">Transmembrane helix</keyword>
<dbReference type="WBParaSite" id="nRc.2.0.1.t42150-RA">
    <property type="protein sequence ID" value="nRc.2.0.1.t42150-RA"/>
    <property type="gene ID" value="nRc.2.0.1.g42150"/>
</dbReference>
<protein>
    <recommendedName>
        <fullName evidence="8">Post-GPI attachment to proteins factor 3</fullName>
    </recommendedName>
</protein>
<keyword evidence="3 8" id="KW-0337">GPI-anchor biosynthesis</keyword>
<dbReference type="GO" id="GO:0016788">
    <property type="term" value="F:hydrolase activity, acting on ester bonds"/>
    <property type="evidence" value="ECO:0007669"/>
    <property type="project" value="TreeGrafter"/>
</dbReference>
<keyword evidence="7" id="KW-0472">Membrane</keyword>
<accession>A0A915KXA9</accession>
<comment type="function">
    <text evidence="8">Involved in the lipid remodeling steps of GPI-anchor maturation.</text>
</comment>
<dbReference type="AlphaFoldDB" id="A0A915KXA9"/>
<dbReference type="GO" id="GO:0005789">
    <property type="term" value="C:endoplasmic reticulum membrane"/>
    <property type="evidence" value="ECO:0007669"/>
    <property type="project" value="TreeGrafter"/>
</dbReference>
<sequence>MKFRMRQNYVWKCAFPILAACILISLEAFDFPPFFWIFDAHSLWHLGTTPLPIFWAHFVVDDCKYYQELKMKFA</sequence>
<proteinExistence type="inferred from homology"/>
<evidence type="ECO:0000256" key="6">
    <source>
        <dbReference type="ARBA" id="ARBA00022989"/>
    </source>
</evidence>
<dbReference type="Pfam" id="PF04080">
    <property type="entry name" value="Per1"/>
    <property type="match status" value="1"/>
</dbReference>
<evidence type="ECO:0000256" key="5">
    <source>
        <dbReference type="ARBA" id="ARBA00022729"/>
    </source>
</evidence>
<organism evidence="9 10">
    <name type="scientific">Romanomermis culicivorax</name>
    <name type="common">Nematode worm</name>
    <dbReference type="NCBI Taxonomy" id="13658"/>
    <lineage>
        <taxon>Eukaryota</taxon>
        <taxon>Metazoa</taxon>
        <taxon>Ecdysozoa</taxon>
        <taxon>Nematoda</taxon>
        <taxon>Enoplea</taxon>
        <taxon>Dorylaimia</taxon>
        <taxon>Mermithida</taxon>
        <taxon>Mermithoidea</taxon>
        <taxon>Mermithidae</taxon>
        <taxon>Romanomermis</taxon>
    </lineage>
</organism>
<comment type="similarity">
    <text evidence="2 8">Belongs to the PGAP3 family.</text>
</comment>
<dbReference type="OMA" id="KCAFPIL"/>
<dbReference type="PANTHER" id="PTHR13148">
    <property type="entry name" value="PER1-RELATED"/>
    <property type="match status" value="1"/>
</dbReference>
<name>A0A915KXA9_ROMCU</name>
<dbReference type="GO" id="GO:0006506">
    <property type="term" value="P:GPI anchor biosynthetic process"/>
    <property type="evidence" value="ECO:0007669"/>
    <property type="project" value="UniProtKB-KW"/>
</dbReference>
<evidence type="ECO:0000256" key="4">
    <source>
        <dbReference type="ARBA" id="ARBA00022692"/>
    </source>
</evidence>
<evidence type="ECO:0000313" key="9">
    <source>
        <dbReference type="Proteomes" id="UP000887565"/>
    </source>
</evidence>
<reference evidence="10" key="1">
    <citation type="submission" date="2022-11" db="UniProtKB">
        <authorList>
            <consortium name="WormBaseParasite"/>
        </authorList>
    </citation>
    <scope>IDENTIFICATION</scope>
</reference>
<dbReference type="Proteomes" id="UP000887565">
    <property type="component" value="Unplaced"/>
</dbReference>
<evidence type="ECO:0000313" key="10">
    <source>
        <dbReference type="WBParaSite" id="nRc.2.0.1.t42150-RA"/>
    </source>
</evidence>
<evidence type="ECO:0000256" key="2">
    <source>
        <dbReference type="ARBA" id="ARBA00006387"/>
    </source>
</evidence>
<keyword evidence="4" id="KW-0812">Transmembrane</keyword>
<keyword evidence="9" id="KW-1185">Reference proteome</keyword>
<comment type="subcellular location">
    <subcellularLocation>
        <location evidence="1">Endomembrane system</location>
        <topology evidence="1">Multi-pass membrane protein</topology>
    </subcellularLocation>
    <subcellularLocation>
        <location evidence="8">Golgi apparatus membrane</location>
        <topology evidence="8">Multi-pass membrane protein</topology>
    </subcellularLocation>
</comment>
<dbReference type="InterPro" id="IPR007217">
    <property type="entry name" value="Per1-like"/>
</dbReference>
<dbReference type="PANTHER" id="PTHR13148:SF0">
    <property type="entry name" value="POST-GPI ATTACHMENT TO PROTEINS FACTOR 3"/>
    <property type="match status" value="1"/>
</dbReference>
<dbReference type="GO" id="GO:0000139">
    <property type="term" value="C:Golgi membrane"/>
    <property type="evidence" value="ECO:0007669"/>
    <property type="project" value="UniProtKB-SubCell"/>
</dbReference>
<keyword evidence="5" id="KW-0732">Signal</keyword>
<evidence type="ECO:0000256" key="1">
    <source>
        <dbReference type="ARBA" id="ARBA00004127"/>
    </source>
</evidence>
<evidence type="ECO:0000256" key="3">
    <source>
        <dbReference type="ARBA" id="ARBA00022502"/>
    </source>
</evidence>
<keyword evidence="8" id="KW-0333">Golgi apparatus</keyword>